<dbReference type="PANTHER" id="PTHR42210:SF1">
    <property type="entry name" value="DNA POLYMERASE II LARGE SUBUNIT"/>
    <property type="match status" value="1"/>
</dbReference>
<name>X1E7L1_9ZZZZ</name>
<gene>
    <name evidence="2" type="ORF">S01H4_58212</name>
</gene>
<evidence type="ECO:0000259" key="1">
    <source>
        <dbReference type="Pfam" id="PF24846"/>
    </source>
</evidence>
<evidence type="ECO:0000313" key="2">
    <source>
        <dbReference type="EMBL" id="GAH13159.1"/>
    </source>
</evidence>
<protein>
    <recommendedName>
        <fullName evidence="1">DNA polymerase II large subunit DP2 catalytic domain-containing protein</fullName>
    </recommendedName>
</protein>
<reference evidence="2" key="1">
    <citation type="journal article" date="2014" name="Front. Microbiol.">
        <title>High frequency of phylogenetically diverse reductive dehalogenase-homologous genes in deep subseafloor sedimentary metagenomes.</title>
        <authorList>
            <person name="Kawai M."/>
            <person name="Futagami T."/>
            <person name="Toyoda A."/>
            <person name="Takaki Y."/>
            <person name="Nishi S."/>
            <person name="Hori S."/>
            <person name="Arai W."/>
            <person name="Tsubouchi T."/>
            <person name="Morono Y."/>
            <person name="Uchiyama I."/>
            <person name="Ito T."/>
            <person name="Fujiyama A."/>
            <person name="Inagaki F."/>
            <person name="Takami H."/>
        </authorList>
    </citation>
    <scope>NUCLEOTIDE SEQUENCE</scope>
    <source>
        <strain evidence="2">Expedition CK06-06</strain>
    </source>
</reference>
<feature type="non-terminal residue" evidence="2">
    <location>
        <position position="1"/>
    </location>
</feature>
<accession>X1E7L1</accession>
<dbReference type="GO" id="GO:0003677">
    <property type="term" value="F:DNA binding"/>
    <property type="evidence" value="ECO:0007669"/>
    <property type="project" value="InterPro"/>
</dbReference>
<dbReference type="EMBL" id="BART01033978">
    <property type="protein sequence ID" value="GAH13159.1"/>
    <property type="molecule type" value="Genomic_DNA"/>
</dbReference>
<dbReference type="Pfam" id="PF24846">
    <property type="entry name" value="PolC_DP2_cat"/>
    <property type="match status" value="1"/>
</dbReference>
<dbReference type="GO" id="GO:0006260">
    <property type="term" value="P:DNA replication"/>
    <property type="evidence" value="ECO:0007669"/>
    <property type="project" value="InterPro"/>
</dbReference>
<dbReference type="InterPro" id="IPR004475">
    <property type="entry name" value="PolC_DP2"/>
</dbReference>
<proteinExistence type="predicted"/>
<sequence>KEHPGFLLYGLAKTLLKNLKEHLLKASMQLHLVSFKPKEVFVSIEKLKEIGYTKDAFGEDLVRDDQILELKPHDILLPSSSESPERADNVFIKICNFIDELLVRFYGVKPFYNVKKREDLVGKLGVVMAPHNCAGVVCRIIGFSNTLGLFASPYMHAAIRRDCDGDEAALMLLGDVLLNFSREFLPSHRGGTQDAPLVLNARINAGEVDDQILDFGLVNEY</sequence>
<dbReference type="AlphaFoldDB" id="X1E7L1"/>
<feature type="non-terminal residue" evidence="2">
    <location>
        <position position="221"/>
    </location>
</feature>
<feature type="domain" description="DNA polymerase II large subunit DP2 catalytic" evidence="1">
    <location>
        <begin position="29"/>
        <end position="221"/>
    </location>
</feature>
<comment type="caution">
    <text evidence="2">The sequence shown here is derived from an EMBL/GenBank/DDBJ whole genome shotgun (WGS) entry which is preliminary data.</text>
</comment>
<dbReference type="PANTHER" id="PTHR42210">
    <property type="entry name" value="DNA POLYMERASE II LARGE SUBUNIT"/>
    <property type="match status" value="1"/>
</dbReference>
<organism evidence="2">
    <name type="scientific">marine sediment metagenome</name>
    <dbReference type="NCBI Taxonomy" id="412755"/>
    <lineage>
        <taxon>unclassified sequences</taxon>
        <taxon>metagenomes</taxon>
        <taxon>ecological metagenomes</taxon>
    </lineage>
</organism>
<dbReference type="InterPro" id="IPR056172">
    <property type="entry name" value="PolC_DP2_cat_dom"/>
</dbReference>
<dbReference type="GO" id="GO:0003887">
    <property type="term" value="F:DNA-directed DNA polymerase activity"/>
    <property type="evidence" value="ECO:0007669"/>
    <property type="project" value="InterPro"/>
</dbReference>